<dbReference type="RefSeq" id="WP_382219580.1">
    <property type="nucleotide sequence ID" value="NZ_JBHTCA010000002.1"/>
</dbReference>
<name>A0ABW2QEQ4_9BURK</name>
<keyword evidence="2" id="KW-1185">Reference proteome</keyword>
<dbReference type="Proteomes" id="UP001596501">
    <property type="component" value="Unassembled WGS sequence"/>
</dbReference>
<sequence length="106" mass="11557">MNAQTRTHQMMSLQQAIHAAPTLAHLSDLVAQSQKRLAVILPLLPAGMRKAVRSGPLDGCDWCLLVDNTAAAAKLRQMLPAMKLALEHKGLAVGQLRIKVQQGSWR</sequence>
<protein>
    <recommendedName>
        <fullName evidence="3">DUF721 domain-containing protein</fullName>
    </recommendedName>
</protein>
<evidence type="ECO:0000313" key="1">
    <source>
        <dbReference type="EMBL" id="MFC7407766.1"/>
    </source>
</evidence>
<dbReference type="EMBL" id="JBHTCA010000002">
    <property type="protein sequence ID" value="MFC7407766.1"/>
    <property type="molecule type" value="Genomic_DNA"/>
</dbReference>
<evidence type="ECO:0008006" key="3">
    <source>
        <dbReference type="Google" id="ProtNLM"/>
    </source>
</evidence>
<evidence type="ECO:0000313" key="2">
    <source>
        <dbReference type="Proteomes" id="UP001596501"/>
    </source>
</evidence>
<proteinExistence type="predicted"/>
<gene>
    <name evidence="1" type="ORF">ACFQPB_02710</name>
</gene>
<comment type="caution">
    <text evidence="1">The sequence shown here is derived from an EMBL/GenBank/DDBJ whole genome shotgun (WGS) entry which is preliminary data.</text>
</comment>
<organism evidence="1 2">
    <name type="scientific">Hydrogenophaga atypica</name>
    <dbReference type="NCBI Taxonomy" id="249409"/>
    <lineage>
        <taxon>Bacteria</taxon>
        <taxon>Pseudomonadati</taxon>
        <taxon>Pseudomonadota</taxon>
        <taxon>Betaproteobacteria</taxon>
        <taxon>Burkholderiales</taxon>
        <taxon>Comamonadaceae</taxon>
        <taxon>Hydrogenophaga</taxon>
    </lineage>
</organism>
<accession>A0ABW2QEQ4</accession>
<reference evidence="2" key="1">
    <citation type="journal article" date="2019" name="Int. J. Syst. Evol. Microbiol.">
        <title>The Global Catalogue of Microorganisms (GCM) 10K type strain sequencing project: providing services to taxonomists for standard genome sequencing and annotation.</title>
        <authorList>
            <consortium name="The Broad Institute Genomics Platform"/>
            <consortium name="The Broad Institute Genome Sequencing Center for Infectious Disease"/>
            <person name="Wu L."/>
            <person name="Ma J."/>
        </authorList>
    </citation>
    <scope>NUCLEOTIDE SEQUENCE [LARGE SCALE GENOMIC DNA]</scope>
    <source>
        <strain evidence="2">CGMCC 1.12371</strain>
    </source>
</reference>